<keyword evidence="1" id="KW-0472">Membrane</keyword>
<feature type="transmembrane region" description="Helical" evidence="1">
    <location>
        <begin position="125"/>
        <end position="145"/>
    </location>
</feature>
<dbReference type="Proteomes" id="UP001259659">
    <property type="component" value="Unassembled WGS sequence"/>
</dbReference>
<protein>
    <submittedName>
        <fullName evidence="3">DUF1616 domain-containing protein</fullName>
    </submittedName>
</protein>
<keyword evidence="1" id="KW-1133">Transmembrane helix</keyword>
<dbReference type="EMBL" id="JAMQON010000006">
    <property type="protein sequence ID" value="MDS0261358.1"/>
    <property type="molecule type" value="Genomic_DNA"/>
</dbReference>
<proteinExistence type="predicted"/>
<dbReference type="Pfam" id="PF07760">
    <property type="entry name" value="DUF1616"/>
    <property type="match status" value="1"/>
</dbReference>
<sequence length="353" mass="37552">MRGQSPAREAIDELVPVDLLAALAVTAALDVAVFAPVIRETPVRVPLGLVFACFVPGYVLVTALFPEAYSGGRQLDTGPVASVRSAVGGAGITVLERCLLAVACSVVLVPAVGYLLNFTRWGVRLAPMLVVISAVTAVLALVAWGRRVRQPPERRFRPAELFRALCRRLIDRRETNAAVTALLVGSLAFFALSTGYAVMGGSADARYSELSLLSADGEQLVDGNLSAPVGEPRTLQLGVGNHEGREVTYTVVVLRQQVASTDREPVVREQMRLTSFEVTVPAGADRTVETVVPLSAGESDRVVWLVYTDGLPRQVSTGTAPYHVHVWLSGTAPSDDGTAGGTQVVTANRVERQ</sequence>
<accession>A0ABU2FGH1</accession>
<keyword evidence="4" id="KW-1185">Reference proteome</keyword>
<feature type="transmembrane region" description="Helical" evidence="1">
    <location>
        <begin position="45"/>
        <end position="65"/>
    </location>
</feature>
<feature type="transmembrane region" description="Helical" evidence="1">
    <location>
        <begin position="20"/>
        <end position="39"/>
    </location>
</feature>
<gene>
    <name evidence="3" type="ORF">NDI56_18310</name>
</gene>
<evidence type="ECO:0000256" key="1">
    <source>
        <dbReference type="SAM" id="Phobius"/>
    </source>
</evidence>
<dbReference type="InterPro" id="IPR011674">
    <property type="entry name" value="DUF1616"/>
</dbReference>
<feature type="transmembrane region" description="Helical" evidence="1">
    <location>
        <begin position="177"/>
        <end position="199"/>
    </location>
</feature>
<name>A0ABU2FGH1_9EURY</name>
<reference evidence="3 4" key="1">
    <citation type="submission" date="2022-06" db="EMBL/GenBank/DDBJ databases">
        <title>Haloarcula sp. a new haloarchaeum isolate from saline soil.</title>
        <authorList>
            <person name="Strakova D."/>
            <person name="Galisteo C."/>
            <person name="Sanchez-Porro C."/>
            <person name="Ventosa A."/>
        </authorList>
    </citation>
    <scope>NUCLEOTIDE SEQUENCE [LARGE SCALE GENOMIC DNA]</scope>
    <source>
        <strain evidence="3 4">S1CR25-12</strain>
    </source>
</reference>
<comment type="caution">
    <text evidence="3">The sequence shown here is derived from an EMBL/GenBank/DDBJ whole genome shotgun (WGS) entry which is preliminary data.</text>
</comment>
<evidence type="ECO:0000259" key="2">
    <source>
        <dbReference type="Pfam" id="PF07760"/>
    </source>
</evidence>
<evidence type="ECO:0000313" key="3">
    <source>
        <dbReference type="EMBL" id="MDS0261358.1"/>
    </source>
</evidence>
<organism evidence="3 4">
    <name type="scientific">Haloarcula saliterrae</name>
    <dbReference type="NCBI Taxonomy" id="2950534"/>
    <lineage>
        <taxon>Archaea</taxon>
        <taxon>Methanobacteriati</taxon>
        <taxon>Methanobacteriota</taxon>
        <taxon>Stenosarchaea group</taxon>
        <taxon>Halobacteria</taxon>
        <taxon>Halobacteriales</taxon>
        <taxon>Haloarculaceae</taxon>
        <taxon>Haloarcula</taxon>
    </lineage>
</organism>
<feature type="domain" description="DUF1616" evidence="2">
    <location>
        <begin position="23"/>
        <end position="328"/>
    </location>
</feature>
<dbReference type="RefSeq" id="WP_310921184.1">
    <property type="nucleotide sequence ID" value="NZ_JAMQON010000006.1"/>
</dbReference>
<evidence type="ECO:0000313" key="4">
    <source>
        <dbReference type="Proteomes" id="UP001259659"/>
    </source>
</evidence>
<keyword evidence="1" id="KW-0812">Transmembrane</keyword>